<organism evidence="1 2">
    <name type="scientific">Populus alba</name>
    <name type="common">White poplar</name>
    <dbReference type="NCBI Taxonomy" id="43335"/>
    <lineage>
        <taxon>Eukaryota</taxon>
        <taxon>Viridiplantae</taxon>
        <taxon>Streptophyta</taxon>
        <taxon>Embryophyta</taxon>
        <taxon>Tracheophyta</taxon>
        <taxon>Spermatophyta</taxon>
        <taxon>Magnoliopsida</taxon>
        <taxon>eudicotyledons</taxon>
        <taxon>Gunneridae</taxon>
        <taxon>Pentapetalae</taxon>
        <taxon>rosids</taxon>
        <taxon>fabids</taxon>
        <taxon>Malpighiales</taxon>
        <taxon>Salicaceae</taxon>
        <taxon>Saliceae</taxon>
        <taxon>Populus</taxon>
    </lineage>
</organism>
<gene>
    <name evidence="1" type="ORF">D5086_003371</name>
</gene>
<proteinExistence type="predicted"/>
<reference evidence="1 2" key="1">
    <citation type="journal article" date="2024" name="Plant Biotechnol. J.">
        <title>Genome and CRISPR/Cas9 system of a widespread forest tree (Populus alba) in the world.</title>
        <authorList>
            <person name="Liu Y.J."/>
            <person name="Jiang P.F."/>
            <person name="Han X.M."/>
            <person name="Li X.Y."/>
            <person name="Wang H.M."/>
            <person name="Wang Y.J."/>
            <person name="Wang X.X."/>
            <person name="Zeng Q.Y."/>
        </authorList>
    </citation>
    <scope>NUCLEOTIDE SEQUENCE [LARGE SCALE GENOMIC DNA]</scope>
    <source>
        <strain evidence="2">cv. PAL-ZL1</strain>
    </source>
</reference>
<evidence type="ECO:0000313" key="1">
    <source>
        <dbReference type="EMBL" id="KAL3612351.1"/>
    </source>
</evidence>
<evidence type="ECO:0000313" key="2">
    <source>
        <dbReference type="Proteomes" id="UP000309997"/>
    </source>
</evidence>
<comment type="caution">
    <text evidence="1">The sequence shown here is derived from an EMBL/GenBank/DDBJ whole genome shotgun (WGS) entry which is preliminary data.</text>
</comment>
<sequence>MHPTCSVLVVFLQPAYLHVARFKISWSLLSMWTFDELQSCGQCALIFDAFSTATKPTEHVDTRKGTRISNNDIPEWDTSVR</sequence>
<keyword evidence="2" id="KW-1185">Reference proteome</keyword>
<name>A0ACC4D6C7_POPAL</name>
<protein>
    <submittedName>
        <fullName evidence="1">Uncharacterized protein</fullName>
    </submittedName>
</protein>
<dbReference type="Proteomes" id="UP000309997">
    <property type="component" value="Unassembled WGS sequence"/>
</dbReference>
<accession>A0ACC4D6C7</accession>
<dbReference type="EMBL" id="RCHU02000001">
    <property type="protein sequence ID" value="KAL3612351.1"/>
    <property type="molecule type" value="Genomic_DNA"/>
</dbReference>